<keyword evidence="8" id="KW-1185">Reference proteome</keyword>
<dbReference type="GO" id="GO:0046943">
    <property type="term" value="F:carboxylic acid transmembrane transporter activity"/>
    <property type="evidence" value="ECO:0007669"/>
    <property type="project" value="TreeGrafter"/>
</dbReference>
<comment type="subcellular location">
    <subcellularLocation>
        <location evidence="1">Membrane</location>
        <topology evidence="1">Multi-pass membrane protein</topology>
    </subcellularLocation>
</comment>
<dbReference type="Proteomes" id="UP000193560">
    <property type="component" value="Unassembled WGS sequence"/>
</dbReference>
<evidence type="ECO:0000256" key="5">
    <source>
        <dbReference type="SAM" id="SignalP"/>
    </source>
</evidence>
<dbReference type="InterPro" id="IPR020846">
    <property type="entry name" value="MFS_dom"/>
</dbReference>
<dbReference type="AlphaFoldDB" id="A0A1X2HZ82"/>
<dbReference type="Gene3D" id="1.20.1250.20">
    <property type="entry name" value="MFS general substrate transporter like domains"/>
    <property type="match status" value="1"/>
</dbReference>
<evidence type="ECO:0000256" key="4">
    <source>
        <dbReference type="ARBA" id="ARBA00023136"/>
    </source>
</evidence>
<evidence type="ECO:0000256" key="2">
    <source>
        <dbReference type="ARBA" id="ARBA00022692"/>
    </source>
</evidence>
<feature type="chain" id="PRO_5012078035" evidence="5">
    <location>
        <begin position="22"/>
        <end position="101"/>
    </location>
</feature>
<keyword evidence="2" id="KW-0812">Transmembrane</keyword>
<sequence>AYFGWVLEALDFFSTTLSVTAIAADYNVEPSDVTSAITTTMMLRPVGALIFGAIGDKVGRRWPLVVDVILFSVVNLGSGFAPDLKTFIALRAVFGIIMVKK</sequence>
<dbReference type="Pfam" id="PF07690">
    <property type="entry name" value="MFS_1"/>
    <property type="match status" value="1"/>
</dbReference>
<gene>
    <name evidence="7" type="ORF">BCR42DRAFT_337645</name>
</gene>
<evidence type="ECO:0000256" key="3">
    <source>
        <dbReference type="ARBA" id="ARBA00022989"/>
    </source>
</evidence>
<evidence type="ECO:0000313" key="7">
    <source>
        <dbReference type="EMBL" id="ORZ05862.1"/>
    </source>
</evidence>
<feature type="domain" description="Major facilitator superfamily (MFS) profile" evidence="6">
    <location>
        <begin position="1"/>
        <end position="101"/>
    </location>
</feature>
<keyword evidence="4" id="KW-0472">Membrane</keyword>
<dbReference type="EMBL" id="MCGE01000042">
    <property type="protein sequence ID" value="ORZ05862.1"/>
    <property type="molecule type" value="Genomic_DNA"/>
</dbReference>
<evidence type="ECO:0000259" key="6">
    <source>
        <dbReference type="PROSITE" id="PS50850"/>
    </source>
</evidence>
<dbReference type="OrthoDB" id="5296287at2759"/>
<accession>A0A1X2HZ82</accession>
<keyword evidence="5" id="KW-0732">Signal</keyword>
<dbReference type="PROSITE" id="PS50850">
    <property type="entry name" value="MFS"/>
    <property type="match status" value="1"/>
</dbReference>
<dbReference type="SUPFAM" id="SSF103473">
    <property type="entry name" value="MFS general substrate transporter"/>
    <property type="match status" value="1"/>
</dbReference>
<feature type="signal peptide" evidence="5">
    <location>
        <begin position="1"/>
        <end position="21"/>
    </location>
</feature>
<protein>
    <submittedName>
        <fullName evidence="7">Transporter related protein</fullName>
    </submittedName>
</protein>
<comment type="caution">
    <text evidence="7">The sequence shown here is derived from an EMBL/GenBank/DDBJ whole genome shotgun (WGS) entry which is preliminary data.</text>
</comment>
<dbReference type="InterPro" id="IPR011701">
    <property type="entry name" value="MFS"/>
</dbReference>
<evidence type="ECO:0000256" key="1">
    <source>
        <dbReference type="ARBA" id="ARBA00004141"/>
    </source>
</evidence>
<reference evidence="7 8" key="1">
    <citation type="submission" date="2016-07" db="EMBL/GenBank/DDBJ databases">
        <title>Pervasive Adenine N6-methylation of Active Genes in Fungi.</title>
        <authorList>
            <consortium name="DOE Joint Genome Institute"/>
            <person name="Mondo S.J."/>
            <person name="Dannebaum R.O."/>
            <person name="Kuo R.C."/>
            <person name="Labutti K."/>
            <person name="Haridas S."/>
            <person name="Kuo A."/>
            <person name="Salamov A."/>
            <person name="Ahrendt S.R."/>
            <person name="Lipzen A."/>
            <person name="Sullivan W."/>
            <person name="Andreopoulos W.B."/>
            <person name="Clum A."/>
            <person name="Lindquist E."/>
            <person name="Daum C."/>
            <person name="Ramamoorthy G.K."/>
            <person name="Gryganskyi A."/>
            <person name="Culley D."/>
            <person name="Magnuson J.K."/>
            <person name="James T.Y."/>
            <person name="O'Malley M.A."/>
            <person name="Stajich J.E."/>
            <person name="Spatafora J.W."/>
            <person name="Visel A."/>
            <person name="Grigoriev I.V."/>
        </authorList>
    </citation>
    <scope>NUCLEOTIDE SEQUENCE [LARGE SCALE GENOMIC DNA]</scope>
    <source>
        <strain evidence="7 8">NRRL 1336</strain>
    </source>
</reference>
<organism evidence="7 8">
    <name type="scientific">Absidia repens</name>
    <dbReference type="NCBI Taxonomy" id="90262"/>
    <lineage>
        <taxon>Eukaryota</taxon>
        <taxon>Fungi</taxon>
        <taxon>Fungi incertae sedis</taxon>
        <taxon>Mucoromycota</taxon>
        <taxon>Mucoromycotina</taxon>
        <taxon>Mucoromycetes</taxon>
        <taxon>Mucorales</taxon>
        <taxon>Cunninghamellaceae</taxon>
        <taxon>Absidia</taxon>
    </lineage>
</organism>
<dbReference type="GO" id="GO:0005886">
    <property type="term" value="C:plasma membrane"/>
    <property type="evidence" value="ECO:0007669"/>
    <property type="project" value="TreeGrafter"/>
</dbReference>
<evidence type="ECO:0000313" key="8">
    <source>
        <dbReference type="Proteomes" id="UP000193560"/>
    </source>
</evidence>
<proteinExistence type="predicted"/>
<dbReference type="PANTHER" id="PTHR23508">
    <property type="entry name" value="CARBOXYLIC ACID TRANSPORTER PROTEIN HOMOLOG"/>
    <property type="match status" value="1"/>
</dbReference>
<name>A0A1X2HZ82_9FUNG</name>
<dbReference type="STRING" id="90262.A0A1X2HZ82"/>
<dbReference type="InterPro" id="IPR036259">
    <property type="entry name" value="MFS_trans_sf"/>
</dbReference>
<dbReference type="PANTHER" id="PTHR23508:SF10">
    <property type="entry name" value="CARBOXYLIC ACID TRANSPORTER PROTEIN HOMOLOG"/>
    <property type="match status" value="1"/>
</dbReference>
<keyword evidence="3" id="KW-1133">Transmembrane helix</keyword>
<feature type="non-terminal residue" evidence="7">
    <location>
        <position position="1"/>
    </location>
</feature>